<sequence>MMLLTQLACVAAALGAAVALPADTTTATTATAPLIHLDYATYQGSRAAGAGVDQFLGMRFAKPPMGDLRFRAPQEPAHEDQVQDATKFGALCVGTGVGPSETYGEDCLFVNVFKPTNATAASKLPVWVFIQGGGYARNDNGNFNGSEVIQKSGGKVVFANFNYRVGVLGFLASETVREDGALNAGLLDQRLLLQWVQKHISQFGGDPDHVVIHGDSAGGGSVSYHLTAYGGNDKEDLFVGGIPESPFWPTQRTVAQMEFQYTRLLHDTNCGSLDCLRKLDVRVLGNASMPSPFPGAHPEDPAPLWYWLPVIDGGFVQDHMYSQFLTGRFKRVPMLVGDDTNEGTYFASNASTETEFLSFLRSNYPRLQKWQLDLVGTIYPKMDPFPKHAAYFPTAAAAYGDCTFVCAGNTMADAISLFVGRDKSWNYHYNVADPDQVADGNGVPHVAELGAIFGPESVQGQEAASLKTINAAIVPVTMSYFTSFVRFLDPNPSRLAGSPMWQNWGTFAGGQGHRIRLQTNNTAMETVPFDLVEKCALWKFLAKSMDL</sequence>
<dbReference type="OrthoDB" id="408631at2759"/>
<dbReference type="InterPro" id="IPR050654">
    <property type="entry name" value="AChE-related_enzymes"/>
</dbReference>
<evidence type="ECO:0000256" key="1">
    <source>
        <dbReference type="ARBA" id="ARBA00005964"/>
    </source>
</evidence>
<dbReference type="EC" id="3.1.1.-" evidence="3"/>
<dbReference type="AlphaFoldDB" id="A0A162K2A2"/>
<dbReference type="Pfam" id="PF00135">
    <property type="entry name" value="COesterase"/>
    <property type="match status" value="1"/>
</dbReference>
<keyword evidence="3" id="KW-0732">Signal</keyword>
<comment type="caution">
    <text evidence="5">The sequence shown here is derived from an EMBL/GenBank/DDBJ whole genome shotgun (WGS) entry which is preliminary data.</text>
</comment>
<dbReference type="PANTHER" id="PTHR43918:SF4">
    <property type="entry name" value="CARBOXYLIC ESTER HYDROLASE"/>
    <property type="match status" value="1"/>
</dbReference>
<dbReference type="PROSITE" id="PS00941">
    <property type="entry name" value="CARBOXYLESTERASE_B_2"/>
    <property type="match status" value="1"/>
</dbReference>
<dbReference type="SUPFAM" id="SSF53474">
    <property type="entry name" value="alpha/beta-Hydrolases"/>
    <property type="match status" value="1"/>
</dbReference>
<accession>A0A162K2A2</accession>
<keyword evidence="6" id="KW-1185">Reference proteome</keyword>
<dbReference type="STRING" id="1081108.A0A162K2A2"/>
<evidence type="ECO:0000256" key="2">
    <source>
        <dbReference type="ARBA" id="ARBA00022801"/>
    </source>
</evidence>
<dbReference type="Gene3D" id="3.40.50.1820">
    <property type="entry name" value="alpha/beta hydrolase"/>
    <property type="match status" value="1"/>
</dbReference>
<comment type="similarity">
    <text evidence="1 3">Belongs to the type-B carboxylesterase/lipase family.</text>
</comment>
<evidence type="ECO:0000313" key="6">
    <source>
        <dbReference type="Proteomes" id="UP000076881"/>
    </source>
</evidence>
<evidence type="ECO:0000313" key="5">
    <source>
        <dbReference type="EMBL" id="OAA76902.1"/>
    </source>
</evidence>
<organism evidence="5 6">
    <name type="scientific">Akanthomyces lecanii RCEF 1005</name>
    <dbReference type="NCBI Taxonomy" id="1081108"/>
    <lineage>
        <taxon>Eukaryota</taxon>
        <taxon>Fungi</taxon>
        <taxon>Dikarya</taxon>
        <taxon>Ascomycota</taxon>
        <taxon>Pezizomycotina</taxon>
        <taxon>Sordariomycetes</taxon>
        <taxon>Hypocreomycetidae</taxon>
        <taxon>Hypocreales</taxon>
        <taxon>Cordycipitaceae</taxon>
        <taxon>Akanthomyces</taxon>
        <taxon>Cordyceps confragosa</taxon>
    </lineage>
</organism>
<feature type="signal peptide" evidence="3">
    <location>
        <begin position="1"/>
        <end position="19"/>
    </location>
</feature>
<dbReference type="InterPro" id="IPR019826">
    <property type="entry name" value="Carboxylesterase_B_AS"/>
</dbReference>
<dbReference type="EMBL" id="AZHF01000004">
    <property type="protein sequence ID" value="OAA76902.1"/>
    <property type="molecule type" value="Genomic_DNA"/>
</dbReference>
<keyword evidence="2 3" id="KW-0378">Hydrolase</keyword>
<dbReference type="InterPro" id="IPR002018">
    <property type="entry name" value="CarbesteraseB"/>
</dbReference>
<dbReference type="InterPro" id="IPR029058">
    <property type="entry name" value="AB_hydrolase_fold"/>
</dbReference>
<evidence type="ECO:0000259" key="4">
    <source>
        <dbReference type="Pfam" id="PF00135"/>
    </source>
</evidence>
<gene>
    <name evidence="5" type="ORF">LEL_06586</name>
</gene>
<dbReference type="GO" id="GO:0052689">
    <property type="term" value="F:carboxylic ester hydrolase activity"/>
    <property type="evidence" value="ECO:0007669"/>
    <property type="project" value="TreeGrafter"/>
</dbReference>
<proteinExistence type="inferred from homology"/>
<protein>
    <recommendedName>
        <fullName evidence="3">Carboxylic ester hydrolase</fullName>
        <ecNumber evidence="3">3.1.1.-</ecNumber>
    </recommendedName>
</protein>
<dbReference type="ESTHER" id="cordf-a0a162k2a2">
    <property type="family name" value="Fungal_carboxylesterase_lipase"/>
</dbReference>
<reference evidence="5 6" key="1">
    <citation type="journal article" date="2016" name="Genome Biol. Evol.">
        <title>Divergent and convergent evolution of fungal pathogenicity.</title>
        <authorList>
            <person name="Shang Y."/>
            <person name="Xiao G."/>
            <person name="Zheng P."/>
            <person name="Cen K."/>
            <person name="Zhan S."/>
            <person name="Wang C."/>
        </authorList>
    </citation>
    <scope>NUCLEOTIDE SEQUENCE [LARGE SCALE GENOMIC DNA]</scope>
    <source>
        <strain evidence="5 6">RCEF 1005</strain>
    </source>
</reference>
<name>A0A162K2A2_CORDF</name>
<feature type="chain" id="PRO_5007747869" description="Carboxylic ester hydrolase" evidence="3">
    <location>
        <begin position="20"/>
        <end position="547"/>
    </location>
</feature>
<dbReference type="Proteomes" id="UP000076881">
    <property type="component" value="Unassembled WGS sequence"/>
</dbReference>
<dbReference type="PANTHER" id="PTHR43918">
    <property type="entry name" value="ACETYLCHOLINESTERASE"/>
    <property type="match status" value="1"/>
</dbReference>
<evidence type="ECO:0000256" key="3">
    <source>
        <dbReference type="RuleBase" id="RU361235"/>
    </source>
</evidence>
<feature type="domain" description="Carboxylesterase type B" evidence="4">
    <location>
        <begin position="34"/>
        <end position="522"/>
    </location>
</feature>
<dbReference type="PROSITE" id="PS00122">
    <property type="entry name" value="CARBOXYLESTERASE_B_1"/>
    <property type="match status" value="1"/>
</dbReference>
<dbReference type="InterPro" id="IPR019819">
    <property type="entry name" value="Carboxylesterase_B_CS"/>
</dbReference>